<dbReference type="PROSITE" id="PS00107">
    <property type="entry name" value="PROTEIN_KINASE_ATP"/>
    <property type="match status" value="1"/>
</dbReference>
<evidence type="ECO:0000256" key="2">
    <source>
        <dbReference type="ARBA" id="ARBA00022553"/>
    </source>
</evidence>
<dbReference type="InterPro" id="IPR000719">
    <property type="entry name" value="Prot_kinase_dom"/>
</dbReference>
<dbReference type="SMART" id="SM00326">
    <property type="entry name" value="SH3"/>
    <property type="match status" value="1"/>
</dbReference>
<evidence type="ECO:0000256" key="14">
    <source>
        <dbReference type="RuleBase" id="RU362096"/>
    </source>
</evidence>
<dbReference type="InterPro" id="IPR036028">
    <property type="entry name" value="SH3-like_dom_sf"/>
</dbReference>
<dbReference type="PROSITE" id="PS50002">
    <property type="entry name" value="SH3"/>
    <property type="match status" value="1"/>
</dbReference>
<evidence type="ECO:0000256" key="12">
    <source>
        <dbReference type="PROSITE-ProRule" id="PRU00192"/>
    </source>
</evidence>
<keyword evidence="5 14" id="KW-0418">Kinase</keyword>
<evidence type="ECO:0000256" key="10">
    <source>
        <dbReference type="ARBA" id="ARBA00061539"/>
    </source>
</evidence>
<keyword evidence="6 13" id="KW-0067">ATP-binding</keyword>
<dbReference type="Gene3D" id="2.30.30.40">
    <property type="entry name" value="SH3 Domains"/>
    <property type="match status" value="1"/>
</dbReference>
<keyword evidence="2" id="KW-0597">Phosphoprotein</keyword>
<keyword evidence="4 13" id="KW-0547">Nucleotide-binding</keyword>
<evidence type="ECO:0000256" key="6">
    <source>
        <dbReference type="ARBA" id="ARBA00022840"/>
    </source>
</evidence>
<evidence type="ECO:0000313" key="20">
    <source>
        <dbReference type="WBParaSite" id="BXY_0996400.1"/>
    </source>
</evidence>
<dbReference type="SUPFAM" id="SSF50044">
    <property type="entry name" value="SH3-domain"/>
    <property type="match status" value="1"/>
</dbReference>
<dbReference type="PROSITE" id="PS00109">
    <property type="entry name" value="PROTEIN_KINASE_TYR"/>
    <property type="match status" value="1"/>
</dbReference>
<dbReference type="PRINTS" id="PR00452">
    <property type="entry name" value="SH3DOMAIN"/>
</dbReference>
<dbReference type="InterPro" id="IPR050198">
    <property type="entry name" value="Non-receptor_tyrosine_kinases"/>
</dbReference>
<keyword evidence="8 14" id="KW-0829">Tyrosine-protein kinase</keyword>
<keyword evidence="1 12" id="KW-0728">SH3 domain</keyword>
<dbReference type="EC" id="2.7.10.2" evidence="14"/>
<sequence>MEREMGRCLSKERPRDEGLPADGLLVDPRGHNQAVMNVYRGSSLQRHGSMGVASPSMYHVNSSNSYFGQAPMGINYNKNYGVQQRIQAMHDYDRSVEGDVSFRKGDVMILLDDSNNDWWYVHHPQNGPGYAPRNFVARLESLECEEWFAGRIQRSLAEKLVTAQNMPRGTFLVRKRDSGNEYALTINDSREDRVEVKHYKIRPFDGTGYYITTRKVFPTIRDLVQYYTAENGGLCHQLTYPAPKMAPVRPDLSSDTQKNWEIPREELQLISKLGDGNFGEVWYGKWRSVVEVAIKTMKPGTMSAEGFLAEAQIMKQCNHPKLVKLYAVCTEKDPYYIITEYMVNGSLLSYLRSPNNTSLSIQALVDMCSQIASGMMYLESRKLVHRDLAARNVLVGEKISGVPEVKVADFGLARKLMNENIYEAQAGGKFPIKWTAPEAATHGNFTVKSDVWSYGILLYEIFTRGHVPYPGMANKEVIEQVEHGYRMGRPQNCPIPIYEEMLKCWDKNSEKRPSFEYLYSFFDDYFVSCQPNYVPPSVDDSNR</sequence>
<evidence type="ECO:0000259" key="16">
    <source>
        <dbReference type="PROSITE" id="PS50001"/>
    </source>
</evidence>
<dbReference type="WBParaSite" id="BXY_0996400.1">
    <property type="protein sequence ID" value="BXY_0996400.1"/>
    <property type="gene ID" value="BXY_0996400"/>
</dbReference>
<dbReference type="PANTHER" id="PTHR24418">
    <property type="entry name" value="TYROSINE-PROTEIN KINASE"/>
    <property type="match status" value="1"/>
</dbReference>
<dbReference type="InterPro" id="IPR000980">
    <property type="entry name" value="SH2"/>
</dbReference>
<evidence type="ECO:0000256" key="15">
    <source>
        <dbReference type="SAM" id="MobiDB-lite"/>
    </source>
</evidence>
<dbReference type="Gene3D" id="3.30.505.10">
    <property type="entry name" value="SH2 domain"/>
    <property type="match status" value="1"/>
</dbReference>
<dbReference type="Pfam" id="PF07714">
    <property type="entry name" value="PK_Tyr_Ser-Thr"/>
    <property type="match status" value="1"/>
</dbReference>
<reference evidence="20" key="1">
    <citation type="submission" date="2016-11" db="UniProtKB">
        <authorList>
            <consortium name="WormBaseParasite"/>
        </authorList>
    </citation>
    <scope>IDENTIFICATION</scope>
</reference>
<dbReference type="SMART" id="SM00219">
    <property type="entry name" value="TyrKc"/>
    <property type="match status" value="1"/>
</dbReference>
<evidence type="ECO:0000256" key="11">
    <source>
        <dbReference type="PROSITE-ProRule" id="PRU00191"/>
    </source>
</evidence>
<dbReference type="GO" id="GO:0004715">
    <property type="term" value="F:non-membrane spanning protein tyrosine kinase activity"/>
    <property type="evidence" value="ECO:0007669"/>
    <property type="project" value="UniProtKB-EC"/>
</dbReference>
<feature type="binding site" evidence="13">
    <location>
        <position position="295"/>
    </location>
    <ligand>
        <name>ATP</name>
        <dbReference type="ChEBI" id="CHEBI:30616"/>
    </ligand>
</feature>
<keyword evidence="7 11" id="KW-0727">SH2 domain</keyword>
<evidence type="ECO:0000256" key="4">
    <source>
        <dbReference type="ARBA" id="ARBA00022741"/>
    </source>
</evidence>
<dbReference type="GO" id="GO:0005524">
    <property type="term" value="F:ATP binding"/>
    <property type="evidence" value="ECO:0007669"/>
    <property type="project" value="UniProtKB-UniRule"/>
</dbReference>
<dbReference type="Proteomes" id="UP000095284">
    <property type="component" value="Unplaced"/>
</dbReference>
<dbReference type="Gene3D" id="1.10.510.10">
    <property type="entry name" value="Transferase(Phosphotransferase) domain 1"/>
    <property type="match status" value="1"/>
</dbReference>
<dbReference type="InterPro" id="IPR036860">
    <property type="entry name" value="SH2_dom_sf"/>
</dbReference>
<evidence type="ECO:0000256" key="8">
    <source>
        <dbReference type="ARBA" id="ARBA00023137"/>
    </source>
</evidence>
<feature type="domain" description="SH2" evidence="16">
    <location>
        <begin position="147"/>
        <end position="242"/>
    </location>
</feature>
<dbReference type="InterPro" id="IPR008266">
    <property type="entry name" value="Tyr_kinase_AS"/>
</dbReference>
<evidence type="ECO:0000259" key="18">
    <source>
        <dbReference type="PROSITE" id="PS50011"/>
    </source>
</evidence>
<dbReference type="InterPro" id="IPR017441">
    <property type="entry name" value="Protein_kinase_ATP_BS"/>
</dbReference>
<dbReference type="InterPro" id="IPR001245">
    <property type="entry name" value="Ser-Thr/Tyr_kinase_cat_dom"/>
</dbReference>
<dbReference type="InterPro" id="IPR011009">
    <property type="entry name" value="Kinase-like_dom_sf"/>
</dbReference>
<feature type="domain" description="Protein kinase" evidence="18">
    <location>
        <begin position="267"/>
        <end position="526"/>
    </location>
</feature>
<name>A0A1I7SAB7_BURXY</name>
<dbReference type="Pfam" id="PF00017">
    <property type="entry name" value="SH2"/>
    <property type="match status" value="1"/>
</dbReference>
<dbReference type="FunFam" id="3.30.200.20:FF:000053">
    <property type="entry name" value="Tyrosine-protein kinase"/>
    <property type="match status" value="1"/>
</dbReference>
<dbReference type="PROSITE" id="PS50011">
    <property type="entry name" value="PROTEIN_KINASE_DOM"/>
    <property type="match status" value="1"/>
</dbReference>
<dbReference type="Gene3D" id="3.30.200.20">
    <property type="entry name" value="Phosphorylase Kinase, domain 1"/>
    <property type="match status" value="1"/>
</dbReference>
<organism evidence="19 20">
    <name type="scientific">Bursaphelenchus xylophilus</name>
    <name type="common">Pinewood nematode worm</name>
    <name type="synonym">Aphelenchoides xylophilus</name>
    <dbReference type="NCBI Taxonomy" id="6326"/>
    <lineage>
        <taxon>Eukaryota</taxon>
        <taxon>Metazoa</taxon>
        <taxon>Ecdysozoa</taxon>
        <taxon>Nematoda</taxon>
        <taxon>Chromadorea</taxon>
        <taxon>Rhabditida</taxon>
        <taxon>Tylenchina</taxon>
        <taxon>Tylenchomorpha</taxon>
        <taxon>Aphelenchoidea</taxon>
        <taxon>Aphelenchoididae</taxon>
        <taxon>Bursaphelenchus</taxon>
    </lineage>
</organism>
<evidence type="ECO:0000256" key="7">
    <source>
        <dbReference type="ARBA" id="ARBA00022999"/>
    </source>
</evidence>
<evidence type="ECO:0000256" key="3">
    <source>
        <dbReference type="ARBA" id="ARBA00022679"/>
    </source>
</evidence>
<comment type="similarity">
    <text evidence="10">Belongs to the protein kinase superfamily. Tyr protein kinase family. SRC subfamily.</text>
</comment>
<dbReference type="Pfam" id="PF00018">
    <property type="entry name" value="SH3_1"/>
    <property type="match status" value="1"/>
</dbReference>
<evidence type="ECO:0000313" key="19">
    <source>
        <dbReference type="Proteomes" id="UP000095284"/>
    </source>
</evidence>
<comment type="catalytic activity">
    <reaction evidence="9 14">
        <text>L-tyrosyl-[protein] + ATP = O-phospho-L-tyrosyl-[protein] + ADP + H(+)</text>
        <dbReference type="Rhea" id="RHEA:10596"/>
        <dbReference type="Rhea" id="RHEA-COMP:10136"/>
        <dbReference type="Rhea" id="RHEA-COMP:20101"/>
        <dbReference type="ChEBI" id="CHEBI:15378"/>
        <dbReference type="ChEBI" id="CHEBI:30616"/>
        <dbReference type="ChEBI" id="CHEBI:46858"/>
        <dbReference type="ChEBI" id="CHEBI:61978"/>
        <dbReference type="ChEBI" id="CHEBI:456216"/>
        <dbReference type="EC" id="2.7.10.2"/>
    </reaction>
</comment>
<dbReference type="InterPro" id="IPR020635">
    <property type="entry name" value="Tyr_kinase_cat_dom"/>
</dbReference>
<protein>
    <recommendedName>
        <fullName evidence="14">Tyrosine-protein kinase</fullName>
        <ecNumber evidence="14">2.7.10.2</ecNumber>
    </recommendedName>
</protein>
<accession>A0A1I7SAB7</accession>
<dbReference type="SMART" id="SM00252">
    <property type="entry name" value="SH2"/>
    <property type="match status" value="1"/>
</dbReference>
<evidence type="ECO:0000256" key="5">
    <source>
        <dbReference type="ARBA" id="ARBA00022777"/>
    </source>
</evidence>
<dbReference type="FunFam" id="1.10.510.10:FF:000399">
    <property type="entry name" value="Tyrosine-protein kinase"/>
    <property type="match status" value="1"/>
</dbReference>
<dbReference type="InterPro" id="IPR001452">
    <property type="entry name" value="SH3_domain"/>
</dbReference>
<dbReference type="PRINTS" id="PR00401">
    <property type="entry name" value="SH2DOMAIN"/>
</dbReference>
<feature type="region of interest" description="Disordered" evidence="15">
    <location>
        <begin position="1"/>
        <end position="22"/>
    </location>
</feature>
<dbReference type="AlphaFoldDB" id="A0A1I7SAB7"/>
<dbReference type="SUPFAM" id="SSF55550">
    <property type="entry name" value="SH2 domain"/>
    <property type="match status" value="1"/>
</dbReference>
<feature type="domain" description="SH3" evidence="17">
    <location>
        <begin position="81"/>
        <end position="141"/>
    </location>
</feature>
<evidence type="ECO:0000259" key="17">
    <source>
        <dbReference type="PROSITE" id="PS50002"/>
    </source>
</evidence>
<dbReference type="GO" id="GO:0048565">
    <property type="term" value="P:digestive tract development"/>
    <property type="evidence" value="ECO:0007669"/>
    <property type="project" value="UniProtKB-ARBA"/>
</dbReference>
<dbReference type="SUPFAM" id="SSF56112">
    <property type="entry name" value="Protein kinase-like (PK-like)"/>
    <property type="match status" value="1"/>
</dbReference>
<dbReference type="eggNOG" id="KOG0197">
    <property type="taxonomic scope" value="Eukaryota"/>
</dbReference>
<proteinExistence type="inferred from homology"/>
<evidence type="ECO:0000256" key="13">
    <source>
        <dbReference type="PROSITE-ProRule" id="PRU10141"/>
    </source>
</evidence>
<keyword evidence="3 14" id="KW-0808">Transferase</keyword>
<dbReference type="PRINTS" id="PR00109">
    <property type="entry name" value="TYRKINASE"/>
</dbReference>
<evidence type="ECO:0000256" key="9">
    <source>
        <dbReference type="ARBA" id="ARBA00051245"/>
    </source>
</evidence>
<evidence type="ECO:0000256" key="1">
    <source>
        <dbReference type="ARBA" id="ARBA00022443"/>
    </source>
</evidence>
<dbReference type="PROSITE" id="PS50001">
    <property type="entry name" value="SH2"/>
    <property type="match status" value="1"/>
</dbReference>
<feature type="compositionally biased region" description="Basic and acidic residues" evidence="15">
    <location>
        <begin position="1"/>
        <end position="18"/>
    </location>
</feature>